<evidence type="ECO:0000256" key="1">
    <source>
        <dbReference type="ARBA" id="ARBA00022737"/>
    </source>
</evidence>
<feature type="domain" description="Fibronectin type-III" evidence="5">
    <location>
        <begin position="958"/>
        <end position="1050"/>
    </location>
</feature>
<keyword evidence="1" id="KW-0677">Repeat</keyword>
<dbReference type="SUPFAM" id="SSF49265">
    <property type="entry name" value="Fibronectin type III"/>
    <property type="match status" value="5"/>
</dbReference>
<dbReference type="FunFam" id="2.60.40.10:FF:001900">
    <property type="entry name" value="Myotactin form B"/>
    <property type="match status" value="1"/>
</dbReference>
<dbReference type="EMBL" id="LIAE01010494">
    <property type="protein sequence ID" value="PAV59859.1"/>
    <property type="molecule type" value="Genomic_DNA"/>
</dbReference>
<feature type="domain" description="Fibronectin type-III" evidence="5">
    <location>
        <begin position="652"/>
        <end position="756"/>
    </location>
</feature>
<dbReference type="PROSITE" id="PS50853">
    <property type="entry name" value="FN3"/>
    <property type="match status" value="7"/>
</dbReference>
<dbReference type="PANTHER" id="PTHR46708:SF2">
    <property type="entry name" value="FIBRONECTIN TYPE-III DOMAIN-CONTAINING PROTEIN"/>
    <property type="match status" value="1"/>
</dbReference>
<dbReference type="STRING" id="2018661.A0A2A2JE44"/>
<gene>
    <name evidence="6" type="ORF">WR25_19788</name>
</gene>
<evidence type="ECO:0000313" key="7">
    <source>
        <dbReference type="Proteomes" id="UP000218231"/>
    </source>
</evidence>
<dbReference type="CDD" id="cd00063">
    <property type="entry name" value="FN3"/>
    <property type="match status" value="9"/>
</dbReference>
<keyword evidence="7" id="KW-1185">Reference proteome</keyword>
<keyword evidence="3" id="KW-0812">Transmembrane</keyword>
<dbReference type="InterPro" id="IPR003961">
    <property type="entry name" value="FN3_dom"/>
</dbReference>
<dbReference type="Gene3D" id="2.60.40.10">
    <property type="entry name" value="Immunoglobulins"/>
    <property type="match status" value="9"/>
</dbReference>
<feature type="domain" description="Fibronectin type-III" evidence="5">
    <location>
        <begin position="446"/>
        <end position="549"/>
    </location>
</feature>
<dbReference type="Proteomes" id="UP000218231">
    <property type="component" value="Unassembled WGS sequence"/>
</dbReference>
<protein>
    <recommendedName>
        <fullName evidence="5">Fibronectin type-III domain-containing protein</fullName>
    </recommendedName>
</protein>
<feature type="domain" description="Fibronectin type-III" evidence="5">
    <location>
        <begin position="552"/>
        <end position="647"/>
    </location>
</feature>
<dbReference type="FunFam" id="2.60.40.10:FF:000028">
    <property type="entry name" value="Neuronal cell adhesion molecule"/>
    <property type="match status" value="1"/>
</dbReference>
<feature type="domain" description="Fibronectin type-III" evidence="5">
    <location>
        <begin position="854"/>
        <end position="955"/>
    </location>
</feature>
<dbReference type="InterPro" id="IPR036116">
    <property type="entry name" value="FN3_sf"/>
</dbReference>
<proteinExistence type="predicted"/>
<feature type="region of interest" description="Disordered" evidence="2">
    <location>
        <begin position="1336"/>
        <end position="1391"/>
    </location>
</feature>
<dbReference type="SMART" id="SM00060">
    <property type="entry name" value="FN3"/>
    <property type="match status" value="9"/>
</dbReference>
<evidence type="ECO:0000259" key="5">
    <source>
        <dbReference type="PROSITE" id="PS50853"/>
    </source>
</evidence>
<feature type="transmembrane region" description="Helical" evidence="3">
    <location>
        <begin position="1104"/>
        <end position="1128"/>
    </location>
</feature>
<dbReference type="OrthoDB" id="5969272at2759"/>
<feature type="signal peptide" evidence="4">
    <location>
        <begin position="1"/>
        <end position="24"/>
    </location>
</feature>
<dbReference type="Pfam" id="PF00041">
    <property type="entry name" value="fn3"/>
    <property type="match status" value="6"/>
</dbReference>
<evidence type="ECO:0000256" key="4">
    <source>
        <dbReference type="SAM" id="SignalP"/>
    </source>
</evidence>
<reference evidence="6 7" key="1">
    <citation type="journal article" date="2017" name="Curr. Biol.">
        <title>Genome architecture and evolution of a unichromosomal asexual nematode.</title>
        <authorList>
            <person name="Fradin H."/>
            <person name="Zegar C."/>
            <person name="Gutwein M."/>
            <person name="Lucas J."/>
            <person name="Kovtun M."/>
            <person name="Corcoran D."/>
            <person name="Baugh L.R."/>
            <person name="Kiontke K."/>
            <person name="Gunsalus K."/>
            <person name="Fitch D.H."/>
            <person name="Piano F."/>
        </authorList>
    </citation>
    <scope>NUCLEOTIDE SEQUENCE [LARGE SCALE GENOMIC DNA]</scope>
    <source>
        <strain evidence="6">PF1309</strain>
    </source>
</reference>
<dbReference type="InterPro" id="IPR013783">
    <property type="entry name" value="Ig-like_fold"/>
</dbReference>
<evidence type="ECO:0000313" key="6">
    <source>
        <dbReference type="EMBL" id="PAV59859.1"/>
    </source>
</evidence>
<feature type="chain" id="PRO_5013285366" description="Fibronectin type-III domain-containing protein" evidence="4">
    <location>
        <begin position="25"/>
        <end position="1479"/>
    </location>
</feature>
<feature type="compositionally biased region" description="Basic and acidic residues" evidence="2">
    <location>
        <begin position="1344"/>
        <end position="1355"/>
    </location>
</feature>
<keyword evidence="3" id="KW-0472">Membrane</keyword>
<organism evidence="6 7">
    <name type="scientific">Diploscapter pachys</name>
    <dbReference type="NCBI Taxonomy" id="2018661"/>
    <lineage>
        <taxon>Eukaryota</taxon>
        <taxon>Metazoa</taxon>
        <taxon>Ecdysozoa</taxon>
        <taxon>Nematoda</taxon>
        <taxon>Chromadorea</taxon>
        <taxon>Rhabditida</taxon>
        <taxon>Rhabditina</taxon>
        <taxon>Rhabditomorpha</taxon>
        <taxon>Rhabditoidea</taxon>
        <taxon>Rhabditidae</taxon>
        <taxon>Diploscapter</taxon>
    </lineage>
</organism>
<keyword evidence="4" id="KW-0732">Signal</keyword>
<sequence>MCPFSRGVAIYFVLALLVVHESAASHKKRIHRSPRKDCDPNDFWCSQSRDDNNSEASSRKEALATTPRTTPKCNGLFVQWRSKGDGRGVFGYRVQYRTEGSDWKPYGQIVPYVSDNYAYSQTLASLQANTNYYIQIQVLDRNSYVLYVTSEILTKSGQECSHPEPARSENLQIRAPSYSHSQSQSQYSQQVQSLEAPSYVQVVNTNVNSAYVMWKSTYSEDVYVDKYKCRYAPTGTQHYEEKQFPAKSVCDSKIAQQARLPTPPGTQMHCGRIDNLQNEQSYDFQVAAHVQNQGWTPYSPPQRTVVQEQSSYRTAVAAAAVQEESIDLISLTKTASTDMSLDIAWDIRAEDKARVTAFRIIITPVNNPEHPQTINVDRSTYQYHLSNLRSSTAYNITVSAANSRMICGGRTIVAVTDAQVRPTPPPTLPPIPPPTQPAIQNVVPGAVRNFRLTGLSSSEIRVSWACPPDGKSVTGYDVSYRLKYRLACPDEVPRDVSTEFVTIYNHKNRDYTITGLIPYAVYEVKVRARTLTDLGPEVSGEAATEMQPPSAPPFNLRVASSADTSLALQWEAIECSQRNGIVNYYEYEIVGQDDWAKWERRVANTTSLRVKIDGLTPYTKYIVRVRAYNSAGGGPFTENLDVMTAIAKSPLPPQDLVVVQEGIDYFMISWMPPYPPYGPLESHKIRYKLVGSNRWEEIVVEEGDSTLRCPTESPRYCYNVTGLQSGSQYEVKVATRIRGGDFGPCSKPVIANTLQAIPDAPRSINLIEKTDHSLHIRWTPPLKHVTQYRVSIVAADGHDRKRTFIVDHPTTTYLFEELEAETRYNISISAGTEHGFSEEIWAVYTTDVFNIPIIINTPKLTAYGSHALDVEWEVIVDARHRFDGYIIEIRTLDSSTWTEVGGITPHFSHKSVYSKRIDQLEANTVYVVRIKVYDKKLRVGAQSPEIQGRTGCGPPTLPPQNIRLTCPSTTEVRVSWEPPHQSSWKCSNVKYRLDYVEGEGTWKTIEKEGHTAQHIFESKEDTQWIVRMKTINEAGSSSWSQEETITTLVTIKSTTTTTTTLPTPTPYHPIIYTTTTTEGTPPKIWPPNDHLKERVVYKESGWPWWWLLLLLLPLLCCIPLCCWIPWLLGGGTRRTKESVIREEKSLLLKEERLLRQQIDERLALDRAKGEFEQAYIKGFQEARSIDVAAAKVEMHEKTDRFHEGYVKGLRDAGMTEMSMSMHNLATKTQKGYSAGFMQGYRDGSSGAFGDKVTATMMERLDEQYFGQEEFKQGYVAGFRESASTRTQERRAFEETRSIHQSLTELCERLAMIEKKEGGDNIHSTKIYHVYNQMPETEDYSSTEEVERRRTSEHRRAATSATRQHYTAGDYLTRSRRSLSATSLTREDMGTAQDNLMERIRRVSGQAAAVGSARMAAGAQRTLAEQYGLTGATAGGRRYNYRASRSDVGSPRSPRRYPSQTLLDGVRPGPSATYNTPIMK</sequence>
<feature type="region of interest" description="Disordered" evidence="2">
    <location>
        <begin position="1437"/>
        <end position="1479"/>
    </location>
</feature>
<evidence type="ECO:0000256" key="3">
    <source>
        <dbReference type="SAM" id="Phobius"/>
    </source>
</evidence>
<evidence type="ECO:0000256" key="2">
    <source>
        <dbReference type="SAM" id="MobiDB-lite"/>
    </source>
</evidence>
<comment type="caution">
    <text evidence="6">The sequence shown here is derived from an EMBL/GenBank/DDBJ whole genome shotgun (WGS) entry which is preliminary data.</text>
</comment>
<accession>A0A2A2JE44</accession>
<dbReference type="PANTHER" id="PTHR46708">
    <property type="entry name" value="TENASCIN"/>
    <property type="match status" value="1"/>
</dbReference>
<feature type="domain" description="Fibronectin type-III" evidence="5">
    <location>
        <begin position="760"/>
        <end position="848"/>
    </location>
</feature>
<dbReference type="InterPro" id="IPR050991">
    <property type="entry name" value="ECM_Regulatory_Proteins"/>
</dbReference>
<keyword evidence="3" id="KW-1133">Transmembrane helix</keyword>
<name>A0A2A2JE44_9BILA</name>
<feature type="domain" description="Fibronectin type-III" evidence="5">
    <location>
        <begin position="327"/>
        <end position="426"/>
    </location>
</feature>